<gene>
    <name evidence="2" type="ORF">ACHAW5_004945</name>
</gene>
<evidence type="ECO:0000313" key="3">
    <source>
        <dbReference type="Proteomes" id="UP001530315"/>
    </source>
</evidence>
<comment type="caution">
    <text evidence="2">The sequence shown here is derived from an EMBL/GenBank/DDBJ whole genome shotgun (WGS) entry which is preliminary data.</text>
</comment>
<dbReference type="EMBL" id="JALLAZ020001587">
    <property type="protein sequence ID" value="KAL3772107.1"/>
    <property type="molecule type" value="Genomic_DNA"/>
</dbReference>
<dbReference type="Proteomes" id="UP001530315">
    <property type="component" value="Unassembled WGS sequence"/>
</dbReference>
<protein>
    <recommendedName>
        <fullName evidence="4">Subtilisin</fullName>
    </recommendedName>
</protein>
<keyword evidence="3" id="KW-1185">Reference proteome</keyword>
<accession>A0ABD3N7V8</accession>
<evidence type="ECO:0008006" key="4">
    <source>
        <dbReference type="Google" id="ProtNLM"/>
    </source>
</evidence>
<feature type="region of interest" description="Disordered" evidence="1">
    <location>
        <begin position="46"/>
        <end position="68"/>
    </location>
</feature>
<dbReference type="AlphaFoldDB" id="A0ABD3N7V8"/>
<sequence length="200" mass="21386">MDVVTSIDRDFGCGDAWPNFVSVDVVDPVPMFVGDVDGARRHAVGAGLTPLEQPRQRRRMGDDGDRSTKTLSVTIASSGVLRAGLPDSLLRELGEGGGGALGTEGVCDRNDRRDDPWRIAARRGFHPVFDAGVERLMSVVVYGGGGTVVVDGDDDDGTKSGPSPVELWLASTPRYARDHYSSNSGVRDMLGCIRSARLKK</sequence>
<evidence type="ECO:0000256" key="1">
    <source>
        <dbReference type="SAM" id="MobiDB-lite"/>
    </source>
</evidence>
<proteinExistence type="predicted"/>
<organism evidence="2 3">
    <name type="scientific">Stephanodiscus triporus</name>
    <dbReference type="NCBI Taxonomy" id="2934178"/>
    <lineage>
        <taxon>Eukaryota</taxon>
        <taxon>Sar</taxon>
        <taxon>Stramenopiles</taxon>
        <taxon>Ochrophyta</taxon>
        <taxon>Bacillariophyta</taxon>
        <taxon>Coscinodiscophyceae</taxon>
        <taxon>Thalassiosirophycidae</taxon>
        <taxon>Stephanodiscales</taxon>
        <taxon>Stephanodiscaceae</taxon>
        <taxon>Stephanodiscus</taxon>
    </lineage>
</organism>
<name>A0ABD3N7V8_9STRA</name>
<evidence type="ECO:0000313" key="2">
    <source>
        <dbReference type="EMBL" id="KAL3772107.1"/>
    </source>
</evidence>
<feature type="compositionally biased region" description="Basic and acidic residues" evidence="1">
    <location>
        <begin position="59"/>
        <end position="68"/>
    </location>
</feature>
<reference evidence="2 3" key="1">
    <citation type="submission" date="2024-10" db="EMBL/GenBank/DDBJ databases">
        <title>Updated reference genomes for cyclostephanoid diatoms.</title>
        <authorList>
            <person name="Roberts W.R."/>
            <person name="Alverson A.J."/>
        </authorList>
    </citation>
    <scope>NUCLEOTIDE SEQUENCE [LARGE SCALE GENOMIC DNA]</scope>
    <source>
        <strain evidence="2 3">AJA276-08</strain>
    </source>
</reference>